<evidence type="ECO:0000256" key="3">
    <source>
        <dbReference type="ARBA" id="ARBA00004763"/>
    </source>
</evidence>
<evidence type="ECO:0000256" key="8">
    <source>
        <dbReference type="ARBA" id="ARBA00022909"/>
    </source>
</evidence>
<evidence type="ECO:0000256" key="1">
    <source>
        <dbReference type="ARBA" id="ARBA00000012"/>
    </source>
</evidence>
<evidence type="ECO:0000256" key="5">
    <source>
        <dbReference type="ARBA" id="ARBA00022679"/>
    </source>
</evidence>
<comment type="caution">
    <text evidence="10">The sequence shown here is derived from an EMBL/GenBank/DDBJ whole genome shotgun (WGS) entry which is preliminary data.</text>
</comment>
<dbReference type="RefSeq" id="WP_166691186.1">
    <property type="nucleotide sequence ID" value="NZ_WAEL01000001.1"/>
</dbReference>
<keyword evidence="7" id="KW-0460">Magnesium</keyword>
<proteinExistence type="predicted"/>
<dbReference type="SUPFAM" id="SSF51717">
    <property type="entry name" value="Dihydropteroate synthetase-like"/>
    <property type="match status" value="1"/>
</dbReference>
<evidence type="ECO:0000256" key="2">
    <source>
        <dbReference type="ARBA" id="ARBA00001946"/>
    </source>
</evidence>
<dbReference type="GO" id="GO:0004156">
    <property type="term" value="F:dihydropteroate synthase activity"/>
    <property type="evidence" value="ECO:0007669"/>
    <property type="project" value="UniProtKB-EC"/>
</dbReference>
<dbReference type="InterPro" id="IPR006390">
    <property type="entry name" value="DHP_synth_dom"/>
</dbReference>
<keyword evidence="5 10" id="KW-0808">Transferase</keyword>
<comment type="cofactor">
    <cofactor evidence="2">
        <name>Mg(2+)</name>
        <dbReference type="ChEBI" id="CHEBI:18420"/>
    </cofactor>
</comment>
<dbReference type="EMBL" id="WAEL01000001">
    <property type="protein sequence ID" value="NID09300.1"/>
    <property type="molecule type" value="Genomic_DNA"/>
</dbReference>
<protein>
    <recommendedName>
        <fullName evidence="4">dihydropteroate synthase</fullName>
        <ecNumber evidence="4">2.5.1.15</ecNumber>
    </recommendedName>
</protein>
<keyword evidence="8" id="KW-0289">Folate biosynthesis</keyword>
<dbReference type="InterPro" id="IPR011005">
    <property type="entry name" value="Dihydropteroate_synth-like_sf"/>
</dbReference>
<name>A0ABX0QDK2_9BACT</name>
<evidence type="ECO:0000259" key="9">
    <source>
        <dbReference type="PROSITE" id="PS50972"/>
    </source>
</evidence>
<feature type="domain" description="Pterin-binding" evidence="9">
    <location>
        <begin position="21"/>
        <end position="285"/>
    </location>
</feature>
<evidence type="ECO:0000256" key="4">
    <source>
        <dbReference type="ARBA" id="ARBA00012458"/>
    </source>
</evidence>
<dbReference type="PANTHER" id="PTHR20941:SF1">
    <property type="entry name" value="FOLIC ACID SYNTHESIS PROTEIN FOL1"/>
    <property type="match status" value="1"/>
</dbReference>
<accession>A0ABX0QDK2</accession>
<dbReference type="NCBIfam" id="TIGR01496">
    <property type="entry name" value="DHPS"/>
    <property type="match status" value="1"/>
</dbReference>
<evidence type="ECO:0000313" key="10">
    <source>
        <dbReference type="EMBL" id="NID09300.1"/>
    </source>
</evidence>
<reference evidence="10" key="1">
    <citation type="submission" date="2024-05" db="EMBL/GenBank/DDBJ databases">
        <authorList>
            <person name="Jung D.-H."/>
        </authorList>
    </citation>
    <scope>NUCLEOTIDE SEQUENCE</scope>
    <source>
        <strain evidence="10">JA-25</strain>
    </source>
</reference>
<dbReference type="InterPro" id="IPR045031">
    <property type="entry name" value="DHP_synth-like"/>
</dbReference>
<dbReference type="EC" id="2.5.1.15" evidence="4"/>
<dbReference type="InterPro" id="IPR000489">
    <property type="entry name" value="Pterin-binding_dom"/>
</dbReference>
<comment type="catalytic activity">
    <reaction evidence="1">
        <text>(7,8-dihydropterin-6-yl)methyl diphosphate + 4-aminobenzoate = 7,8-dihydropteroate + diphosphate</text>
        <dbReference type="Rhea" id="RHEA:19949"/>
        <dbReference type="ChEBI" id="CHEBI:17836"/>
        <dbReference type="ChEBI" id="CHEBI:17839"/>
        <dbReference type="ChEBI" id="CHEBI:33019"/>
        <dbReference type="ChEBI" id="CHEBI:72950"/>
        <dbReference type="EC" id="2.5.1.15"/>
    </reaction>
</comment>
<evidence type="ECO:0000313" key="11">
    <source>
        <dbReference type="Proteomes" id="UP000606008"/>
    </source>
</evidence>
<gene>
    <name evidence="10" type="primary">folP</name>
    <name evidence="10" type="ORF">F7231_03885</name>
</gene>
<dbReference type="Gene3D" id="3.20.20.20">
    <property type="entry name" value="Dihydropteroate synthase-like"/>
    <property type="match status" value="1"/>
</dbReference>
<evidence type="ECO:0000256" key="6">
    <source>
        <dbReference type="ARBA" id="ARBA00022723"/>
    </source>
</evidence>
<comment type="pathway">
    <text evidence="3">Cofactor biosynthesis; tetrahydrofolate biosynthesis; 7,8-dihydrofolate from 2-amino-4-hydroxy-6-hydroxymethyl-7,8-dihydropteridine diphosphate and 4-aminobenzoate: step 1/2.</text>
</comment>
<dbReference type="Proteomes" id="UP000606008">
    <property type="component" value="Unassembled WGS sequence"/>
</dbReference>
<dbReference type="PROSITE" id="PS50972">
    <property type="entry name" value="PTERIN_BINDING"/>
    <property type="match status" value="1"/>
</dbReference>
<sequence>MLKITQKTLNCRGRLVDLTVPKVMGILNVTPDSFYAGSRLDVGHEVAVAARMLEEGATFLDVGGYSTRPGAVDISPAEEADRVLPVIEGILDSFPDALISVDTFRADVARQAVEQGAVLINDVAGGTLDPAMFATVAALGVPYVLMHLRGTPQTMQSLATYQHVTRDVIDELASQLTRLRTCTASAGAQFASAGLPVDVIIDPGFGFAKTPDHNFQLLTELPMLGAVFSEPLLVGISRKTTIWKTLNITAEEALNGTTVLNTVALLHGASILRVHDVREAVEAVVLTQRLKKV</sequence>
<dbReference type="Pfam" id="PF00809">
    <property type="entry name" value="Pterin_bind"/>
    <property type="match status" value="1"/>
</dbReference>
<keyword evidence="6" id="KW-0479">Metal-binding</keyword>
<organism evidence="10 11">
    <name type="scientific">Fibrivirga algicola</name>
    <dbReference type="NCBI Taxonomy" id="2950420"/>
    <lineage>
        <taxon>Bacteria</taxon>
        <taxon>Pseudomonadati</taxon>
        <taxon>Bacteroidota</taxon>
        <taxon>Cytophagia</taxon>
        <taxon>Cytophagales</taxon>
        <taxon>Spirosomataceae</taxon>
        <taxon>Fibrivirga</taxon>
    </lineage>
</organism>
<dbReference type="PANTHER" id="PTHR20941">
    <property type="entry name" value="FOLATE SYNTHESIS PROTEINS"/>
    <property type="match status" value="1"/>
</dbReference>
<dbReference type="CDD" id="cd00739">
    <property type="entry name" value="DHPS"/>
    <property type="match status" value="1"/>
</dbReference>
<keyword evidence="11" id="KW-1185">Reference proteome</keyword>
<evidence type="ECO:0000256" key="7">
    <source>
        <dbReference type="ARBA" id="ARBA00022842"/>
    </source>
</evidence>